<dbReference type="EMBL" id="FNFF01000008">
    <property type="protein sequence ID" value="SDK52287.1"/>
    <property type="molecule type" value="Genomic_DNA"/>
</dbReference>
<dbReference type="GO" id="GO:0005829">
    <property type="term" value="C:cytosol"/>
    <property type="evidence" value="ECO:0007669"/>
    <property type="project" value="TreeGrafter"/>
</dbReference>
<dbReference type="PANTHER" id="PTHR30543">
    <property type="entry name" value="CHROMATE REDUCTASE"/>
    <property type="match status" value="1"/>
</dbReference>
<dbReference type="InterPro" id="IPR050712">
    <property type="entry name" value="NAD(P)H-dep_reductase"/>
</dbReference>
<dbReference type="GO" id="GO:0016491">
    <property type="term" value="F:oxidoreductase activity"/>
    <property type="evidence" value="ECO:0007669"/>
    <property type="project" value="InterPro"/>
</dbReference>
<dbReference type="GO" id="GO:0010181">
    <property type="term" value="F:FMN binding"/>
    <property type="evidence" value="ECO:0007669"/>
    <property type="project" value="TreeGrafter"/>
</dbReference>
<proteinExistence type="predicted"/>
<dbReference type="RefSeq" id="WP_093612557.1">
    <property type="nucleotide sequence ID" value="NZ_FNFF01000008.1"/>
</dbReference>
<gene>
    <name evidence="2" type="ORF">SAMN05421806_108186</name>
</gene>
<feature type="domain" description="NADPH-dependent FMN reductase-like" evidence="1">
    <location>
        <begin position="18"/>
        <end position="153"/>
    </location>
</feature>
<evidence type="ECO:0000313" key="3">
    <source>
        <dbReference type="Proteomes" id="UP000199155"/>
    </source>
</evidence>
<dbReference type="AlphaFoldDB" id="A0A1G9CKR8"/>
<dbReference type="PANTHER" id="PTHR30543:SF21">
    <property type="entry name" value="NAD(P)H-DEPENDENT FMN REDUCTASE LOT6"/>
    <property type="match status" value="1"/>
</dbReference>
<evidence type="ECO:0000313" key="2">
    <source>
        <dbReference type="EMBL" id="SDK52287.1"/>
    </source>
</evidence>
<dbReference type="OrthoDB" id="9812295at2"/>
<dbReference type="SUPFAM" id="SSF52218">
    <property type="entry name" value="Flavoproteins"/>
    <property type="match status" value="1"/>
</dbReference>
<reference evidence="2 3" key="1">
    <citation type="submission" date="2016-10" db="EMBL/GenBank/DDBJ databases">
        <authorList>
            <person name="de Groot N.N."/>
        </authorList>
    </citation>
    <scope>NUCLEOTIDE SEQUENCE [LARGE SCALE GENOMIC DNA]</scope>
    <source>
        <strain evidence="2 3">CGMCC 4.5727</strain>
    </source>
</reference>
<dbReference type="Proteomes" id="UP000199155">
    <property type="component" value="Unassembled WGS sequence"/>
</dbReference>
<dbReference type="InterPro" id="IPR005025">
    <property type="entry name" value="FMN_Rdtase-like_dom"/>
</dbReference>
<accession>A0A1G9CKR8</accession>
<sequence>MRDRNGNGAQAPDRPLDVAVIIGSTREGRIGADVARWFTERAAKREDLVLDVIDLADYPDFPGSYPATPTGAMTRFTARIARADGFVVVTPEYNRSFPASLKQAIDFAYDEWHAKPVGYVAYGFDSRGLYAVEHLRCVFTELHAMSLRDWVGLHLVGESPGPHAERDERAVTALLDQLVWWGLALRDARARRPYTS</sequence>
<keyword evidence="3" id="KW-1185">Reference proteome</keyword>
<evidence type="ECO:0000259" key="1">
    <source>
        <dbReference type="Pfam" id="PF03358"/>
    </source>
</evidence>
<dbReference type="Pfam" id="PF03358">
    <property type="entry name" value="FMN_red"/>
    <property type="match status" value="1"/>
</dbReference>
<dbReference type="Gene3D" id="3.40.50.360">
    <property type="match status" value="1"/>
</dbReference>
<name>A0A1G9CKR8_9ACTN</name>
<organism evidence="2 3">
    <name type="scientific">Streptomyces indicus</name>
    <dbReference type="NCBI Taxonomy" id="417292"/>
    <lineage>
        <taxon>Bacteria</taxon>
        <taxon>Bacillati</taxon>
        <taxon>Actinomycetota</taxon>
        <taxon>Actinomycetes</taxon>
        <taxon>Kitasatosporales</taxon>
        <taxon>Streptomycetaceae</taxon>
        <taxon>Streptomyces</taxon>
    </lineage>
</organism>
<protein>
    <submittedName>
        <fullName evidence="2">NAD(P)H-dependent FMN reductase</fullName>
    </submittedName>
</protein>
<dbReference type="STRING" id="417292.SAMN05421806_108186"/>
<dbReference type="InterPro" id="IPR029039">
    <property type="entry name" value="Flavoprotein-like_sf"/>
</dbReference>